<sequence length="319" mass="37053">MEGVYKTKISHQQLQEVVLYHFGQSLREFIELADGWANSAYLLTLEDDRVVVLKASPRADVKRMRCELNTMQTEVEVMRLLADVEDFPIPRIYAYDDSLQLLPVTYFIMECLEGQPYSKLKESLSKDDQDYIERQLGYYNRQINEVTGTYFGAVVDDGSTRSSSWRECFRKMIFGVLQDGEEAGVVLPLSYEALRTEIDARLGVLDEVVVPQLVHWDLWEGNVFVKDGVITGIIDYERAMWGDPLIEVYFGRFYPSEGFRLGYDIPPFGESQLARRKLYDLFLDLIIVIECAFRQYDNPEHSQWTSDNLDYGLEQFLRS</sequence>
<reference evidence="2" key="1">
    <citation type="submission" date="2023-03" db="EMBL/GenBank/DDBJ databases">
        <title>Andean soil-derived lignocellulolytic bacterial consortium as a source of novel taxa and putative plastic-active enzymes.</title>
        <authorList>
            <person name="Diaz-Garcia L."/>
            <person name="Chuvochina M."/>
            <person name="Feuerriegel G."/>
            <person name="Bunk B."/>
            <person name="Sproer C."/>
            <person name="Streit W.R."/>
            <person name="Rodriguez L.M."/>
            <person name="Overmann J."/>
            <person name="Jimenez D.J."/>
        </authorList>
    </citation>
    <scope>NUCLEOTIDE SEQUENCE</scope>
    <source>
        <strain evidence="2">MAG 2441</strain>
    </source>
</reference>
<dbReference type="PANTHER" id="PTHR21310:SF15">
    <property type="entry name" value="AMINOGLYCOSIDE PHOSPHOTRANSFERASE DOMAIN-CONTAINING PROTEIN"/>
    <property type="match status" value="1"/>
</dbReference>
<evidence type="ECO:0000259" key="1">
    <source>
        <dbReference type="Pfam" id="PF01636"/>
    </source>
</evidence>
<organism evidence="2 3">
    <name type="scientific">Candidatus Cohnella colombiensis</name>
    <dbReference type="NCBI Taxonomy" id="3121368"/>
    <lineage>
        <taxon>Bacteria</taxon>
        <taxon>Bacillati</taxon>
        <taxon>Bacillota</taxon>
        <taxon>Bacilli</taxon>
        <taxon>Bacillales</taxon>
        <taxon>Paenibacillaceae</taxon>
        <taxon>Cohnella</taxon>
    </lineage>
</organism>
<dbReference type="EMBL" id="CP119317">
    <property type="protein sequence ID" value="WEK53676.1"/>
    <property type="molecule type" value="Genomic_DNA"/>
</dbReference>
<keyword evidence="3" id="KW-1185">Reference proteome</keyword>
<proteinExistence type="predicted"/>
<gene>
    <name evidence="2" type="ORF">P0Y55_13970</name>
</gene>
<dbReference type="PANTHER" id="PTHR21310">
    <property type="entry name" value="AMINOGLYCOSIDE PHOSPHOTRANSFERASE-RELATED-RELATED"/>
    <property type="match status" value="1"/>
</dbReference>
<evidence type="ECO:0000313" key="3">
    <source>
        <dbReference type="Proteomes" id="UP001178662"/>
    </source>
</evidence>
<evidence type="ECO:0000313" key="2">
    <source>
        <dbReference type="EMBL" id="WEK53676.1"/>
    </source>
</evidence>
<dbReference type="Pfam" id="PF01636">
    <property type="entry name" value="APH"/>
    <property type="match status" value="1"/>
</dbReference>
<name>A0AA95JB62_9BACL</name>
<dbReference type="Gene3D" id="3.30.200.20">
    <property type="entry name" value="Phosphorylase Kinase, domain 1"/>
    <property type="match status" value="1"/>
</dbReference>
<dbReference type="AlphaFoldDB" id="A0AA95JB62"/>
<dbReference type="Proteomes" id="UP001178662">
    <property type="component" value="Chromosome"/>
</dbReference>
<feature type="domain" description="Aminoglycoside phosphotransferase" evidence="1">
    <location>
        <begin position="30"/>
        <end position="249"/>
    </location>
</feature>
<dbReference type="SUPFAM" id="SSF56112">
    <property type="entry name" value="Protein kinase-like (PK-like)"/>
    <property type="match status" value="1"/>
</dbReference>
<dbReference type="InterPro" id="IPR051678">
    <property type="entry name" value="AGP_Transferase"/>
</dbReference>
<protein>
    <submittedName>
        <fullName evidence="2">Aminoglycoside phosphotransferase family protein</fullName>
    </submittedName>
</protein>
<dbReference type="InterPro" id="IPR011009">
    <property type="entry name" value="Kinase-like_dom_sf"/>
</dbReference>
<dbReference type="InterPro" id="IPR002575">
    <property type="entry name" value="Aminoglycoside_PTrfase"/>
</dbReference>
<dbReference type="Gene3D" id="3.90.1200.10">
    <property type="match status" value="1"/>
</dbReference>
<accession>A0AA95JB62</accession>